<gene>
    <name evidence="12" type="primary">LOC113793180</name>
</gene>
<protein>
    <submittedName>
        <fullName evidence="12">Mitochondrial import receptor subunit TOM20 homolog B-like</fullName>
    </submittedName>
</protein>
<dbReference type="GO" id="GO:0030150">
    <property type="term" value="P:protein import into mitochondrial matrix"/>
    <property type="evidence" value="ECO:0007669"/>
    <property type="project" value="TreeGrafter"/>
</dbReference>
<dbReference type="PANTHER" id="PTHR12430">
    <property type="entry name" value="MITOCHONDRIAL IMPORT RECEPTOR SUBUNIT TOM20"/>
    <property type="match status" value="1"/>
</dbReference>
<dbReference type="RefSeq" id="XP_027198968.1">
    <property type="nucleotide sequence ID" value="XM_027343167.1"/>
</dbReference>
<dbReference type="PRINTS" id="PR01989">
    <property type="entry name" value="EUOM20RECPTR"/>
</dbReference>
<sequence length="165" mass="19180">MYSMRNSLTVGLVAFVAYCVYFDRKRRSAPDFKAKLKEKRLKAKRSKENSMESDIPLFTDPSELQPYFLKEVQASDDLLMNGDYEKAAFHLANATVVCAQKSEFLAMMQKTLPDPVFQMLLQYYHAANDRYLKKVMAHEIQKQMSQSKQPMIESKPKQFDDTDIE</sequence>
<dbReference type="GO" id="GO:0005742">
    <property type="term" value="C:mitochondrial outer membrane translocase complex"/>
    <property type="evidence" value="ECO:0007669"/>
    <property type="project" value="UniProtKB-UniRule"/>
</dbReference>
<dbReference type="InterPro" id="IPR023392">
    <property type="entry name" value="Tom20_dom_sf"/>
</dbReference>
<dbReference type="InterPro" id="IPR022422">
    <property type="entry name" value="MAS20_rcpt_metazoan"/>
</dbReference>
<evidence type="ECO:0000256" key="10">
    <source>
        <dbReference type="PIRNR" id="PIRNR037707"/>
    </source>
</evidence>
<evidence type="ECO:0000256" key="5">
    <source>
        <dbReference type="ARBA" id="ARBA00022787"/>
    </source>
</evidence>
<accession>A0A6P6Y0I6</accession>
<comment type="similarity">
    <text evidence="2 10">Belongs to the Tom20 family.</text>
</comment>
<evidence type="ECO:0000256" key="3">
    <source>
        <dbReference type="ARBA" id="ARBA00022448"/>
    </source>
</evidence>
<dbReference type="GO" id="GO:0008320">
    <property type="term" value="F:protein transmembrane transporter activity"/>
    <property type="evidence" value="ECO:0007669"/>
    <property type="project" value="TreeGrafter"/>
</dbReference>
<evidence type="ECO:0000256" key="8">
    <source>
        <dbReference type="ARBA" id="ARBA00023128"/>
    </source>
</evidence>
<name>A0A6P6Y0I6_DERPT</name>
<keyword evidence="8 10" id="KW-0496">Mitochondrion</keyword>
<organism evidence="11 12">
    <name type="scientific">Dermatophagoides pteronyssinus</name>
    <name type="common">European house dust mite</name>
    <dbReference type="NCBI Taxonomy" id="6956"/>
    <lineage>
        <taxon>Eukaryota</taxon>
        <taxon>Metazoa</taxon>
        <taxon>Ecdysozoa</taxon>
        <taxon>Arthropoda</taxon>
        <taxon>Chelicerata</taxon>
        <taxon>Arachnida</taxon>
        <taxon>Acari</taxon>
        <taxon>Acariformes</taxon>
        <taxon>Sarcoptiformes</taxon>
        <taxon>Astigmata</taxon>
        <taxon>Psoroptidia</taxon>
        <taxon>Analgoidea</taxon>
        <taxon>Pyroglyphidae</taxon>
        <taxon>Dermatophagoidinae</taxon>
        <taxon>Dermatophagoides</taxon>
    </lineage>
</organism>
<keyword evidence="4" id="KW-0812">Transmembrane</keyword>
<dbReference type="InterPro" id="IPR002056">
    <property type="entry name" value="MAS20"/>
</dbReference>
<evidence type="ECO:0000256" key="1">
    <source>
        <dbReference type="ARBA" id="ARBA00004572"/>
    </source>
</evidence>
<dbReference type="PIRSF" id="PIRSF037707">
    <property type="entry name" value="MAS20_rcpt"/>
    <property type="match status" value="1"/>
</dbReference>
<evidence type="ECO:0000313" key="12">
    <source>
        <dbReference type="RefSeq" id="XP_027198968.1"/>
    </source>
</evidence>
<keyword evidence="11" id="KW-1185">Reference proteome</keyword>
<dbReference type="GO" id="GO:0016031">
    <property type="term" value="P:tRNA import into mitochondrion"/>
    <property type="evidence" value="ECO:0007669"/>
    <property type="project" value="TreeGrafter"/>
</dbReference>
<dbReference type="GO" id="GO:0006886">
    <property type="term" value="P:intracellular protein transport"/>
    <property type="evidence" value="ECO:0007669"/>
    <property type="project" value="InterPro"/>
</dbReference>
<dbReference type="GO" id="GO:0006605">
    <property type="term" value="P:protein targeting"/>
    <property type="evidence" value="ECO:0007669"/>
    <property type="project" value="InterPro"/>
</dbReference>
<dbReference type="Pfam" id="PF02064">
    <property type="entry name" value="MAS20"/>
    <property type="match status" value="1"/>
</dbReference>
<keyword evidence="6" id="KW-0653">Protein transport</keyword>
<keyword evidence="7" id="KW-1133">Transmembrane helix</keyword>
<evidence type="ECO:0000256" key="6">
    <source>
        <dbReference type="ARBA" id="ARBA00022927"/>
    </source>
</evidence>
<dbReference type="GO" id="GO:0030943">
    <property type="term" value="F:mitochondrion targeting sequence binding"/>
    <property type="evidence" value="ECO:0007669"/>
    <property type="project" value="TreeGrafter"/>
</dbReference>
<dbReference type="OrthoDB" id="2154253at2759"/>
<dbReference type="KEGG" id="dpte:113793180"/>
<dbReference type="AlphaFoldDB" id="A0A6P6Y0I6"/>
<dbReference type="Proteomes" id="UP000515146">
    <property type="component" value="Unplaced"/>
</dbReference>
<dbReference type="Gene3D" id="1.20.960.10">
    <property type="entry name" value="Mitochondrial outer membrane translocase complex, subunit Tom20 domain"/>
    <property type="match status" value="1"/>
</dbReference>
<reference evidence="12" key="1">
    <citation type="submission" date="2025-08" db="UniProtKB">
        <authorList>
            <consortium name="RefSeq"/>
        </authorList>
    </citation>
    <scope>IDENTIFICATION</scope>
    <source>
        <strain evidence="12">Airmid</strain>
    </source>
</reference>
<dbReference type="FunCoup" id="A0A6P6Y0I6">
    <property type="interactions" value="1457"/>
</dbReference>
<proteinExistence type="inferred from homology"/>
<evidence type="ECO:0000256" key="9">
    <source>
        <dbReference type="ARBA" id="ARBA00023136"/>
    </source>
</evidence>
<keyword evidence="3" id="KW-0813">Transport</keyword>
<comment type="subcellular location">
    <subcellularLocation>
        <location evidence="1">Mitochondrion outer membrane</location>
        <topology evidence="1">Single-pass membrane protein</topology>
    </subcellularLocation>
</comment>
<keyword evidence="5 10" id="KW-1000">Mitochondrion outer membrane</keyword>
<keyword evidence="9 10" id="KW-0472">Membrane</keyword>
<evidence type="ECO:0000256" key="4">
    <source>
        <dbReference type="ARBA" id="ARBA00022692"/>
    </source>
</evidence>
<dbReference type="PANTHER" id="PTHR12430:SF0">
    <property type="entry name" value="TRANSLOCASE OF OUTER MITOCHONDRIAL MEMBRANE 20"/>
    <property type="match status" value="1"/>
</dbReference>
<dbReference type="GeneID" id="113793180"/>
<dbReference type="PRINTS" id="PR00351">
    <property type="entry name" value="OM20RECEPTOR"/>
</dbReference>
<dbReference type="OMA" id="HKRINAP"/>
<evidence type="ECO:0000256" key="2">
    <source>
        <dbReference type="ARBA" id="ARBA00005792"/>
    </source>
</evidence>
<dbReference type="SUPFAM" id="SSF47157">
    <property type="entry name" value="Mitochondrial import receptor subunit Tom20"/>
    <property type="match status" value="1"/>
</dbReference>
<evidence type="ECO:0000256" key="7">
    <source>
        <dbReference type="ARBA" id="ARBA00022989"/>
    </source>
</evidence>
<evidence type="ECO:0000313" key="11">
    <source>
        <dbReference type="Proteomes" id="UP000515146"/>
    </source>
</evidence>
<dbReference type="InParanoid" id="A0A6P6Y0I6"/>